<evidence type="ECO:0000313" key="3">
    <source>
        <dbReference type="Proteomes" id="UP001500936"/>
    </source>
</evidence>
<gene>
    <name evidence="2" type="ORF">GCM10023187_10260</name>
</gene>
<dbReference type="EMBL" id="BAABHB010000002">
    <property type="protein sequence ID" value="GAA4399006.1"/>
    <property type="molecule type" value="Genomic_DNA"/>
</dbReference>
<reference evidence="3" key="1">
    <citation type="journal article" date="2019" name="Int. J. Syst. Evol. Microbiol.">
        <title>The Global Catalogue of Microorganisms (GCM) 10K type strain sequencing project: providing services to taxonomists for standard genome sequencing and annotation.</title>
        <authorList>
            <consortium name="The Broad Institute Genomics Platform"/>
            <consortium name="The Broad Institute Genome Sequencing Center for Infectious Disease"/>
            <person name="Wu L."/>
            <person name="Ma J."/>
        </authorList>
    </citation>
    <scope>NUCLEOTIDE SEQUENCE [LARGE SCALE GENOMIC DNA]</scope>
    <source>
        <strain evidence="3">JCM 17925</strain>
    </source>
</reference>
<feature type="chain" id="PRO_5046571161" description="Surface antigen" evidence="1">
    <location>
        <begin position="22"/>
        <end position="726"/>
    </location>
</feature>
<sequence>MSMKKYYVCALVLLFILPVFAQRTYKTKEYHLSFKENGSLEGNQKMPTVLKKLDKLIINLPNQTPLNPSDKINKFKDDLLSFYFDRKSPFYWYITYSDFRSSSDIGEQMIQKYNVINNIDAEFNGISYPLNEFWLPPATTDVKISLIKRFEQNKVLLEHIKNTSNLYDSSWEIYIPFLDTLREKVLPSALRIHDLLQREKLVSSTPQFNQEILQELIRVDPYREHIHSLFKRVALPNMKWMNQWYWYTKAVPKINPFFRDPQKLLLKTEELLVLAKERLKLFDSYLTNSLSSGIPNGFKSFNEVKKEHTALMNGVAELENLKKNLQLEKSLYDKWLATLKFTSQPLNESTLYISDKETIRWMHHYDGGQKYKSLNIDNTLPSQIADRDQIIALVYNVPDSVVLDLNAKDSTIIPRTKLAEALDPFEKALLQSLNGVDAMTTLFGKWFPVLNPGSITFPSGGIHSLAGSIGVSADNLTELVTLDQIAYNNLIKEFEDTYSELKWLMDQTPIPAQIFQLKGEENKKMPLHTEVHNVEETLHKEGNRSVTYKLAVKGKTGAPVITQTYTKYARTYFWPALGAVYIPNSRDASVFDEKTGQFSTSAKVDNFEVIAGVKIYPWGTNISRDMKTFKNTYWNNLRGNQFVTSRLFGFLGLGMRHKFLKNYVGGLGFDIVPGFSVQTGANLLFQKRYELENGKVKNEYERPVYNWYIGLSLDPTIVPQIVNIFR</sequence>
<dbReference type="Proteomes" id="UP001500936">
    <property type="component" value="Unassembled WGS sequence"/>
</dbReference>
<evidence type="ECO:0000256" key="1">
    <source>
        <dbReference type="SAM" id="SignalP"/>
    </source>
</evidence>
<proteinExistence type="predicted"/>
<accession>A0ABP8K141</accession>
<organism evidence="2 3">
    <name type="scientific">Nibrella viscosa</name>
    <dbReference type="NCBI Taxonomy" id="1084524"/>
    <lineage>
        <taxon>Bacteria</taxon>
        <taxon>Pseudomonadati</taxon>
        <taxon>Bacteroidota</taxon>
        <taxon>Cytophagia</taxon>
        <taxon>Cytophagales</taxon>
        <taxon>Spirosomataceae</taxon>
        <taxon>Nibrella</taxon>
    </lineage>
</organism>
<keyword evidence="3" id="KW-1185">Reference proteome</keyword>
<protein>
    <recommendedName>
        <fullName evidence="4">Surface antigen</fullName>
    </recommendedName>
</protein>
<evidence type="ECO:0000313" key="2">
    <source>
        <dbReference type="EMBL" id="GAA4399006.1"/>
    </source>
</evidence>
<name>A0ABP8K141_9BACT</name>
<feature type="signal peptide" evidence="1">
    <location>
        <begin position="1"/>
        <end position="21"/>
    </location>
</feature>
<evidence type="ECO:0008006" key="4">
    <source>
        <dbReference type="Google" id="ProtNLM"/>
    </source>
</evidence>
<keyword evidence="1" id="KW-0732">Signal</keyword>
<comment type="caution">
    <text evidence="2">The sequence shown here is derived from an EMBL/GenBank/DDBJ whole genome shotgun (WGS) entry which is preliminary data.</text>
</comment>